<reference evidence="2 3" key="1">
    <citation type="submission" date="2024-02" db="EMBL/GenBank/DDBJ databases">
        <title>A chromosome-level genome assembly of Drosophila madeirensis, a fruit fly species endemic to Madeira island.</title>
        <authorList>
            <person name="Tomihara K."/>
            <person name="Llopart A."/>
            <person name="Yamamoto D."/>
        </authorList>
    </citation>
    <scope>NUCLEOTIDE SEQUENCE [LARGE SCALE GENOMIC DNA]</scope>
    <source>
        <strain evidence="2 3">RF1</strain>
    </source>
</reference>
<sequence length="82" mass="8888">MKTICLLLFVTLLALVNAAPAPQPKAAGNDPTVSVLRYRNDQDLEAIQRAIIAQYEQIGGTTQVHAPRVAHTVNPSSLRINI</sequence>
<evidence type="ECO:0008006" key="4">
    <source>
        <dbReference type="Google" id="ProtNLM"/>
    </source>
</evidence>
<keyword evidence="3" id="KW-1185">Reference proteome</keyword>
<feature type="chain" id="PRO_5043728675" description="Male accessory gland secretory protein" evidence="1">
    <location>
        <begin position="19"/>
        <end position="82"/>
    </location>
</feature>
<dbReference type="AlphaFoldDB" id="A0AAU9F6G8"/>
<feature type="signal peptide" evidence="1">
    <location>
        <begin position="1"/>
        <end position="18"/>
    </location>
</feature>
<proteinExistence type="predicted"/>
<keyword evidence="1" id="KW-0732">Signal</keyword>
<accession>A0AAU9F6G8</accession>
<name>A0AAU9F6G8_DROMD</name>
<evidence type="ECO:0000313" key="2">
    <source>
        <dbReference type="EMBL" id="BFF88887.1"/>
    </source>
</evidence>
<dbReference type="Proteomes" id="UP001500889">
    <property type="component" value="Chromosome O"/>
</dbReference>
<dbReference type="EMBL" id="AP029263">
    <property type="protein sequence ID" value="BFF88887.1"/>
    <property type="molecule type" value="Genomic_DNA"/>
</dbReference>
<evidence type="ECO:0000256" key="1">
    <source>
        <dbReference type="SAM" id="SignalP"/>
    </source>
</evidence>
<gene>
    <name evidence="2" type="ORF">DMAD_07775</name>
</gene>
<organism evidence="2 3">
    <name type="scientific">Drosophila madeirensis</name>
    <name type="common">Fruit fly</name>
    <dbReference type="NCBI Taxonomy" id="30013"/>
    <lineage>
        <taxon>Eukaryota</taxon>
        <taxon>Metazoa</taxon>
        <taxon>Ecdysozoa</taxon>
        <taxon>Arthropoda</taxon>
        <taxon>Hexapoda</taxon>
        <taxon>Insecta</taxon>
        <taxon>Pterygota</taxon>
        <taxon>Neoptera</taxon>
        <taxon>Endopterygota</taxon>
        <taxon>Diptera</taxon>
        <taxon>Brachycera</taxon>
        <taxon>Muscomorpha</taxon>
        <taxon>Ephydroidea</taxon>
        <taxon>Drosophilidae</taxon>
        <taxon>Drosophila</taxon>
        <taxon>Sophophora</taxon>
    </lineage>
</organism>
<evidence type="ECO:0000313" key="3">
    <source>
        <dbReference type="Proteomes" id="UP001500889"/>
    </source>
</evidence>
<protein>
    <recommendedName>
        <fullName evidence="4">Male accessory gland secretory protein</fullName>
    </recommendedName>
</protein>